<feature type="region of interest" description="Disordered" evidence="1">
    <location>
        <begin position="44"/>
        <end position="90"/>
    </location>
</feature>
<name>A0ABD3WPR2_SINWO</name>
<dbReference type="EMBL" id="JBJQND010000005">
    <property type="protein sequence ID" value="KAL3875321.1"/>
    <property type="molecule type" value="Genomic_DNA"/>
</dbReference>
<gene>
    <name evidence="2" type="ORF">ACJMK2_033284</name>
</gene>
<dbReference type="AlphaFoldDB" id="A0ABD3WPR2"/>
<comment type="caution">
    <text evidence="2">The sequence shown here is derived from an EMBL/GenBank/DDBJ whole genome shotgun (WGS) entry which is preliminary data.</text>
</comment>
<proteinExistence type="predicted"/>
<sequence>MEKTVHEAVEAALNERMAHFVIKLQCLIDQTAERGPTSGRVIQEEVITSPPPPPPKGKAFKPKAKGKDKLRTSTKRGSRLGEEPRGIFLF</sequence>
<feature type="compositionally biased region" description="Basic and acidic residues" evidence="1">
    <location>
        <begin position="79"/>
        <end position="90"/>
    </location>
</feature>
<evidence type="ECO:0000313" key="2">
    <source>
        <dbReference type="EMBL" id="KAL3875321.1"/>
    </source>
</evidence>
<evidence type="ECO:0000313" key="3">
    <source>
        <dbReference type="Proteomes" id="UP001634394"/>
    </source>
</evidence>
<protein>
    <submittedName>
        <fullName evidence="2">Uncharacterized protein</fullName>
    </submittedName>
</protein>
<accession>A0ABD3WPR2</accession>
<evidence type="ECO:0000256" key="1">
    <source>
        <dbReference type="SAM" id="MobiDB-lite"/>
    </source>
</evidence>
<keyword evidence="3" id="KW-1185">Reference proteome</keyword>
<organism evidence="2 3">
    <name type="scientific">Sinanodonta woodiana</name>
    <name type="common">Chinese pond mussel</name>
    <name type="synonym">Anodonta woodiana</name>
    <dbReference type="NCBI Taxonomy" id="1069815"/>
    <lineage>
        <taxon>Eukaryota</taxon>
        <taxon>Metazoa</taxon>
        <taxon>Spiralia</taxon>
        <taxon>Lophotrochozoa</taxon>
        <taxon>Mollusca</taxon>
        <taxon>Bivalvia</taxon>
        <taxon>Autobranchia</taxon>
        <taxon>Heteroconchia</taxon>
        <taxon>Palaeoheterodonta</taxon>
        <taxon>Unionida</taxon>
        <taxon>Unionoidea</taxon>
        <taxon>Unionidae</taxon>
        <taxon>Unioninae</taxon>
        <taxon>Sinanodonta</taxon>
    </lineage>
</organism>
<reference evidence="2 3" key="1">
    <citation type="submission" date="2024-11" db="EMBL/GenBank/DDBJ databases">
        <title>Chromosome-level genome assembly of the freshwater bivalve Anodonta woodiana.</title>
        <authorList>
            <person name="Chen X."/>
        </authorList>
    </citation>
    <scope>NUCLEOTIDE SEQUENCE [LARGE SCALE GENOMIC DNA]</scope>
    <source>
        <strain evidence="2">MN2024</strain>
        <tissue evidence="2">Gills</tissue>
    </source>
</reference>
<dbReference type="Proteomes" id="UP001634394">
    <property type="component" value="Unassembled WGS sequence"/>
</dbReference>